<evidence type="ECO:0000313" key="3">
    <source>
        <dbReference type="Proteomes" id="UP001059610"/>
    </source>
</evidence>
<protein>
    <recommendedName>
        <fullName evidence="1">YagK/YfjJ C-terminal domain-containing protein</fullName>
    </recommendedName>
</protein>
<dbReference type="Proteomes" id="UP001059610">
    <property type="component" value="Unassembled WGS sequence"/>
</dbReference>
<proteinExistence type="predicted"/>
<feature type="domain" description="YagK/YfjJ C-terminal" evidence="1">
    <location>
        <begin position="4"/>
        <end position="102"/>
    </location>
</feature>
<gene>
    <name evidence="2" type="ORF">SOASR032_18230</name>
</gene>
<accession>A0ABQ5LIQ3</accession>
<evidence type="ECO:0000313" key="2">
    <source>
        <dbReference type="EMBL" id="GKX63254.1"/>
    </source>
</evidence>
<keyword evidence="3" id="KW-1185">Reference proteome</keyword>
<sequence length="108" mass="12782">MRNGKSLYHVAVFINNDTFNALGDYSKQEQNLGSYISEVWLRALGLLESPEYRTLMTFTNTPHYRERLRQDSLERQRKELLSHLSYVAKERTKEYSKEERSFEEASGK</sequence>
<dbReference type="RefSeq" id="WP_261821924.1">
    <property type="nucleotide sequence ID" value="NZ_BRLJ01000004.1"/>
</dbReference>
<reference evidence="2" key="1">
    <citation type="submission" date="2022-06" db="EMBL/GenBank/DDBJ databases">
        <title>Draft genome sequences of Pragia fontium str. JCM24417.</title>
        <authorList>
            <person name="Wakabayashi Y."/>
            <person name="Kojima K."/>
        </authorList>
    </citation>
    <scope>NUCLEOTIDE SEQUENCE</scope>
    <source>
        <strain evidence="2">JCM 24417</strain>
    </source>
</reference>
<dbReference type="InterPro" id="IPR057271">
    <property type="entry name" value="YagK_YfjJ_C"/>
</dbReference>
<name>A0ABQ5LIQ3_9GAMM</name>
<evidence type="ECO:0000259" key="1">
    <source>
        <dbReference type="Pfam" id="PF11726"/>
    </source>
</evidence>
<dbReference type="Pfam" id="PF11726">
    <property type="entry name" value="YagK_YfjJ_C"/>
    <property type="match status" value="1"/>
</dbReference>
<organism evidence="2 3">
    <name type="scientific">Pragia fontium</name>
    <dbReference type="NCBI Taxonomy" id="82985"/>
    <lineage>
        <taxon>Bacteria</taxon>
        <taxon>Pseudomonadati</taxon>
        <taxon>Pseudomonadota</taxon>
        <taxon>Gammaproteobacteria</taxon>
        <taxon>Enterobacterales</taxon>
        <taxon>Budviciaceae</taxon>
        <taxon>Pragia</taxon>
    </lineage>
</organism>
<dbReference type="EMBL" id="BRLJ01000004">
    <property type="protein sequence ID" value="GKX63254.1"/>
    <property type="molecule type" value="Genomic_DNA"/>
</dbReference>
<comment type="caution">
    <text evidence="2">The sequence shown here is derived from an EMBL/GenBank/DDBJ whole genome shotgun (WGS) entry which is preliminary data.</text>
</comment>